<reference evidence="2" key="1">
    <citation type="submission" date="2016-11" db="UniProtKB">
        <authorList>
            <consortium name="WormBaseParasite"/>
        </authorList>
    </citation>
    <scope>IDENTIFICATION</scope>
</reference>
<dbReference type="Proteomes" id="UP000095281">
    <property type="component" value="Unplaced"/>
</dbReference>
<protein>
    <submittedName>
        <fullName evidence="2">Uncharacterized protein</fullName>
    </submittedName>
</protein>
<keyword evidence="1" id="KW-1185">Reference proteome</keyword>
<accession>A0A1I8BSD3</accession>
<name>A0A1I8BSD3_MELHA</name>
<dbReference type="AlphaFoldDB" id="A0A1I8BSD3"/>
<dbReference type="WBParaSite" id="MhA1_Contig554.frz3.gene8">
    <property type="protein sequence ID" value="MhA1_Contig554.frz3.gene8"/>
    <property type="gene ID" value="MhA1_Contig554.frz3.gene8"/>
</dbReference>
<proteinExistence type="predicted"/>
<evidence type="ECO:0000313" key="1">
    <source>
        <dbReference type="Proteomes" id="UP000095281"/>
    </source>
</evidence>
<organism evidence="1 2">
    <name type="scientific">Meloidogyne hapla</name>
    <name type="common">Root-knot nematode worm</name>
    <dbReference type="NCBI Taxonomy" id="6305"/>
    <lineage>
        <taxon>Eukaryota</taxon>
        <taxon>Metazoa</taxon>
        <taxon>Ecdysozoa</taxon>
        <taxon>Nematoda</taxon>
        <taxon>Chromadorea</taxon>
        <taxon>Rhabditida</taxon>
        <taxon>Tylenchina</taxon>
        <taxon>Tylenchomorpha</taxon>
        <taxon>Tylenchoidea</taxon>
        <taxon>Meloidogynidae</taxon>
        <taxon>Meloidogyninae</taxon>
        <taxon>Meloidogyne</taxon>
    </lineage>
</organism>
<sequence>MDIANLINNILEGLKIIEANTKSEAKLKENKINFKTCSETSFKQTSCNFYDKLRNCWSSFTKQVLTNLTKENINIDVLLGKMFNVYRFLSFGMFYNLKINNKFVKNFEGIM</sequence>
<evidence type="ECO:0000313" key="2">
    <source>
        <dbReference type="WBParaSite" id="MhA1_Contig554.frz3.gene8"/>
    </source>
</evidence>